<organism evidence="9 10">
    <name type="scientific">Daldinia eschscholtzii</name>
    <dbReference type="NCBI Taxonomy" id="292717"/>
    <lineage>
        <taxon>Eukaryota</taxon>
        <taxon>Fungi</taxon>
        <taxon>Dikarya</taxon>
        <taxon>Ascomycota</taxon>
        <taxon>Pezizomycotina</taxon>
        <taxon>Sordariomycetes</taxon>
        <taxon>Xylariomycetidae</taxon>
        <taxon>Xylariales</taxon>
        <taxon>Hypoxylaceae</taxon>
        <taxon>Daldinia</taxon>
    </lineage>
</organism>
<evidence type="ECO:0000256" key="2">
    <source>
        <dbReference type="ARBA" id="ARBA00010617"/>
    </source>
</evidence>
<dbReference type="EMBL" id="JBANMG010000009">
    <property type="protein sequence ID" value="KAK6949096.1"/>
    <property type="molecule type" value="Genomic_DNA"/>
</dbReference>
<feature type="transmembrane region" description="Helical" evidence="8">
    <location>
        <begin position="9"/>
        <end position="26"/>
    </location>
</feature>
<dbReference type="PROSITE" id="PS00086">
    <property type="entry name" value="CYTOCHROME_P450"/>
    <property type="match status" value="1"/>
</dbReference>
<evidence type="ECO:0000256" key="1">
    <source>
        <dbReference type="ARBA" id="ARBA00001971"/>
    </source>
</evidence>
<keyword evidence="3 6" id="KW-0349">Heme</keyword>
<dbReference type="InterPro" id="IPR050121">
    <property type="entry name" value="Cytochrome_P450_monoxygenase"/>
</dbReference>
<dbReference type="SUPFAM" id="SSF48264">
    <property type="entry name" value="Cytochrome P450"/>
    <property type="match status" value="1"/>
</dbReference>
<keyword evidence="7" id="KW-0560">Oxidoreductase</keyword>
<evidence type="ECO:0000256" key="4">
    <source>
        <dbReference type="ARBA" id="ARBA00022723"/>
    </source>
</evidence>
<proteinExistence type="inferred from homology"/>
<keyword evidence="7" id="KW-0503">Monooxygenase</keyword>
<comment type="cofactor">
    <cofactor evidence="1 6">
        <name>heme</name>
        <dbReference type="ChEBI" id="CHEBI:30413"/>
    </cofactor>
</comment>
<evidence type="ECO:0000256" key="5">
    <source>
        <dbReference type="ARBA" id="ARBA00023004"/>
    </source>
</evidence>
<dbReference type="InterPro" id="IPR002401">
    <property type="entry name" value="Cyt_P450_E_grp-I"/>
</dbReference>
<dbReference type="GO" id="GO:0005506">
    <property type="term" value="F:iron ion binding"/>
    <property type="evidence" value="ECO:0007669"/>
    <property type="project" value="InterPro"/>
</dbReference>
<dbReference type="PRINTS" id="PR00463">
    <property type="entry name" value="EP450I"/>
</dbReference>
<keyword evidence="8" id="KW-0812">Transmembrane</keyword>
<evidence type="ECO:0000313" key="10">
    <source>
        <dbReference type="Proteomes" id="UP001369815"/>
    </source>
</evidence>
<comment type="similarity">
    <text evidence="2 7">Belongs to the cytochrome P450 family.</text>
</comment>
<dbReference type="InterPro" id="IPR036396">
    <property type="entry name" value="Cyt_P450_sf"/>
</dbReference>
<keyword evidence="4 6" id="KW-0479">Metal-binding</keyword>
<sequence>MGLERLSETYAIIALAAIVAVVYAVYQCFFSPLARIPGPFIAKISPIYHAYIAKRGHIHRDLSNLHRKHGKVVRIAPNVLFWKAESYSVLQGTRPFDLAGQRNEKIHAEQRKLVARAYSMDSITYLEPQVNSVLVLLVNRLREIRVQPIDLGYWIQLFAFDVIGAISFSKPFGYVESGDDAGIFLRLRKALRSMGWVKHAPTFHRIHQRLMPYIGNWLASNDRNSYFFELASREIQARTNRDGDFKDIASQLFSVQKTKPEFNDTNIAFMMTSNVFAGSDTTSTSLRAIFYLLLKHPEKYDRLMNELESKRQTGELSNPVTFKEAEACTYLQAVIYEAMRLYPATGDLLDRDVPEGGMTIDGHYVPGGVVVGTSSWVIHRVQEIWGPDAEEFRPERWLEKENEGTMKRFFFAFGGGSRTCIGRHISWLEISKLVPTLLICFDMRLADDVELKEEHGALLFLEGLKVHMTPKDV</sequence>
<dbReference type="Pfam" id="PF00067">
    <property type="entry name" value="p450"/>
    <property type="match status" value="1"/>
</dbReference>
<name>A0AAX6M9K5_9PEZI</name>
<evidence type="ECO:0008006" key="11">
    <source>
        <dbReference type="Google" id="ProtNLM"/>
    </source>
</evidence>
<dbReference type="PANTHER" id="PTHR24305">
    <property type="entry name" value="CYTOCHROME P450"/>
    <property type="match status" value="1"/>
</dbReference>
<keyword evidence="10" id="KW-1185">Reference proteome</keyword>
<dbReference type="PANTHER" id="PTHR24305:SF232">
    <property type="entry name" value="P450, PUTATIVE (EUROFUNG)-RELATED"/>
    <property type="match status" value="1"/>
</dbReference>
<evidence type="ECO:0000256" key="6">
    <source>
        <dbReference type="PIRSR" id="PIRSR602401-1"/>
    </source>
</evidence>
<dbReference type="Proteomes" id="UP001369815">
    <property type="component" value="Unassembled WGS sequence"/>
</dbReference>
<evidence type="ECO:0000256" key="8">
    <source>
        <dbReference type="SAM" id="Phobius"/>
    </source>
</evidence>
<evidence type="ECO:0000256" key="3">
    <source>
        <dbReference type="ARBA" id="ARBA00022617"/>
    </source>
</evidence>
<protein>
    <recommendedName>
        <fullName evidence="11">Cytochrome P450</fullName>
    </recommendedName>
</protein>
<keyword evidence="8" id="KW-0472">Membrane</keyword>
<dbReference type="AlphaFoldDB" id="A0AAX6M9K5"/>
<dbReference type="GO" id="GO:0016705">
    <property type="term" value="F:oxidoreductase activity, acting on paired donors, with incorporation or reduction of molecular oxygen"/>
    <property type="evidence" value="ECO:0007669"/>
    <property type="project" value="InterPro"/>
</dbReference>
<dbReference type="Gene3D" id="1.10.630.10">
    <property type="entry name" value="Cytochrome P450"/>
    <property type="match status" value="1"/>
</dbReference>
<dbReference type="InterPro" id="IPR017972">
    <property type="entry name" value="Cyt_P450_CS"/>
</dbReference>
<dbReference type="InterPro" id="IPR001128">
    <property type="entry name" value="Cyt_P450"/>
</dbReference>
<evidence type="ECO:0000313" key="9">
    <source>
        <dbReference type="EMBL" id="KAK6949096.1"/>
    </source>
</evidence>
<reference evidence="9 10" key="1">
    <citation type="journal article" date="2024" name="Front Chem Biol">
        <title>Unveiling the potential of Daldinia eschscholtzii MFLUCC 19-0629 through bioactivity and bioinformatics studies for enhanced sustainable agriculture production.</title>
        <authorList>
            <person name="Brooks S."/>
            <person name="Weaver J.A."/>
            <person name="Klomchit A."/>
            <person name="Alharthi S.A."/>
            <person name="Onlamun T."/>
            <person name="Nurani R."/>
            <person name="Vong T.K."/>
            <person name="Alberti F."/>
            <person name="Greco C."/>
        </authorList>
    </citation>
    <scope>NUCLEOTIDE SEQUENCE [LARGE SCALE GENOMIC DNA]</scope>
    <source>
        <strain evidence="9">MFLUCC 19-0629</strain>
    </source>
</reference>
<dbReference type="GO" id="GO:0004497">
    <property type="term" value="F:monooxygenase activity"/>
    <property type="evidence" value="ECO:0007669"/>
    <property type="project" value="UniProtKB-KW"/>
</dbReference>
<gene>
    <name evidence="9" type="ORF">Daesc_009169</name>
</gene>
<comment type="caution">
    <text evidence="9">The sequence shown here is derived from an EMBL/GenBank/DDBJ whole genome shotgun (WGS) entry which is preliminary data.</text>
</comment>
<dbReference type="PRINTS" id="PR00385">
    <property type="entry name" value="P450"/>
</dbReference>
<evidence type="ECO:0000256" key="7">
    <source>
        <dbReference type="RuleBase" id="RU000461"/>
    </source>
</evidence>
<accession>A0AAX6M9K5</accession>
<keyword evidence="5 6" id="KW-0408">Iron</keyword>
<feature type="binding site" description="axial binding residue" evidence="6">
    <location>
        <position position="420"/>
    </location>
    <ligand>
        <name>heme</name>
        <dbReference type="ChEBI" id="CHEBI:30413"/>
    </ligand>
    <ligandPart>
        <name>Fe</name>
        <dbReference type="ChEBI" id="CHEBI:18248"/>
    </ligandPart>
</feature>
<dbReference type="GO" id="GO:0020037">
    <property type="term" value="F:heme binding"/>
    <property type="evidence" value="ECO:0007669"/>
    <property type="project" value="InterPro"/>
</dbReference>
<dbReference type="CDD" id="cd11060">
    <property type="entry name" value="CYP57A1-like"/>
    <property type="match status" value="1"/>
</dbReference>
<keyword evidence="8" id="KW-1133">Transmembrane helix</keyword>